<dbReference type="InterPro" id="IPR050128">
    <property type="entry name" value="Sulfate_adenylyltrnsfr_sub2"/>
</dbReference>
<dbReference type="PANTHER" id="PTHR43196:SF2">
    <property type="entry name" value="PHOSPHOADENOSINE PHOSPHOSULFATE REDUCTASE"/>
    <property type="match status" value="1"/>
</dbReference>
<name>A0A8S5MN02_9CAUD</name>
<dbReference type="PANTHER" id="PTHR43196">
    <property type="entry name" value="SULFATE ADENYLYLTRANSFERASE SUBUNIT 2"/>
    <property type="match status" value="1"/>
</dbReference>
<dbReference type="EMBL" id="BK014939">
    <property type="protein sequence ID" value="DAD83616.1"/>
    <property type="molecule type" value="Genomic_DNA"/>
</dbReference>
<protein>
    <submittedName>
        <fullName evidence="2">Phosphoadenosine-phosphosulfate reductase</fullName>
    </submittedName>
</protein>
<dbReference type="Pfam" id="PF01507">
    <property type="entry name" value="PAPS_reduct"/>
    <property type="match status" value="1"/>
</dbReference>
<evidence type="ECO:0000313" key="2">
    <source>
        <dbReference type="EMBL" id="DAD83616.1"/>
    </source>
</evidence>
<dbReference type="InterPro" id="IPR014729">
    <property type="entry name" value="Rossmann-like_a/b/a_fold"/>
</dbReference>
<dbReference type="GO" id="GO:0003824">
    <property type="term" value="F:catalytic activity"/>
    <property type="evidence" value="ECO:0007669"/>
    <property type="project" value="InterPro"/>
</dbReference>
<sequence>MLLGMLERDMKIDCILFCDTGLEFPAMYDHIAKVEKDIGRKITSVRAEHTYEELMFDVPVRRSADSPVVRQYGVQLNGYGWPGPRQRWCTTRLKAMPRERFLRELRKQYEVIEYVGIAADEQYRLERANNQNPNHRHPLVDWGWTERDCLRYCYERGYDWDGLYEHFKRVSCWCCPLQSLTELRELHLHFPGLWEQLKTWDKRTWRNFRADYSVENLEVRFLLEREWTAAGKSIRSRAFYTALRERLEASR</sequence>
<evidence type="ECO:0000259" key="1">
    <source>
        <dbReference type="Pfam" id="PF01507"/>
    </source>
</evidence>
<dbReference type="InterPro" id="IPR002500">
    <property type="entry name" value="PAPS_reduct_dom"/>
</dbReference>
<reference evidence="2" key="1">
    <citation type="journal article" date="2021" name="Proc. Natl. Acad. Sci. U.S.A.">
        <title>A Catalog of Tens of Thousands of Viruses from Human Metagenomes Reveals Hidden Associations with Chronic Diseases.</title>
        <authorList>
            <person name="Tisza M.J."/>
            <person name="Buck C.B."/>
        </authorList>
    </citation>
    <scope>NUCLEOTIDE SEQUENCE</scope>
    <source>
        <strain evidence="2">Ct89Z21</strain>
    </source>
</reference>
<dbReference type="SUPFAM" id="SSF52402">
    <property type="entry name" value="Adenine nucleotide alpha hydrolases-like"/>
    <property type="match status" value="1"/>
</dbReference>
<accession>A0A8S5MN02</accession>
<dbReference type="Gene3D" id="3.40.50.620">
    <property type="entry name" value="HUPs"/>
    <property type="match status" value="1"/>
</dbReference>
<organism evidence="2">
    <name type="scientific">Siphoviridae sp. ct89Z21</name>
    <dbReference type="NCBI Taxonomy" id="2826168"/>
    <lineage>
        <taxon>Viruses</taxon>
        <taxon>Duplodnaviria</taxon>
        <taxon>Heunggongvirae</taxon>
        <taxon>Uroviricota</taxon>
        <taxon>Caudoviricetes</taxon>
    </lineage>
</organism>
<feature type="domain" description="Phosphoadenosine phosphosulphate reductase" evidence="1">
    <location>
        <begin position="14"/>
        <end position="176"/>
    </location>
</feature>
<proteinExistence type="predicted"/>